<accession>A0ABQ2DB32</accession>
<dbReference type="Pfam" id="PF01476">
    <property type="entry name" value="LysM"/>
    <property type="match status" value="1"/>
</dbReference>
<comment type="caution">
    <text evidence="4">The sequence shown here is derived from an EMBL/GenBank/DDBJ whole genome shotgun (WGS) entry which is preliminary data.</text>
</comment>
<feature type="domain" description="BON" evidence="2">
    <location>
        <begin position="107"/>
        <end position="176"/>
    </location>
</feature>
<evidence type="ECO:0000256" key="1">
    <source>
        <dbReference type="SAM" id="MobiDB-lite"/>
    </source>
</evidence>
<dbReference type="SMART" id="SM00749">
    <property type="entry name" value="BON"/>
    <property type="match status" value="2"/>
</dbReference>
<evidence type="ECO:0000259" key="3">
    <source>
        <dbReference type="PROSITE" id="PS51782"/>
    </source>
</evidence>
<name>A0ABQ2DB32_9DEIO</name>
<dbReference type="InterPro" id="IPR036779">
    <property type="entry name" value="LysM_dom_sf"/>
</dbReference>
<dbReference type="CDD" id="cd00118">
    <property type="entry name" value="LysM"/>
    <property type="match status" value="1"/>
</dbReference>
<dbReference type="SMART" id="SM00257">
    <property type="entry name" value="LysM"/>
    <property type="match status" value="1"/>
</dbReference>
<dbReference type="EMBL" id="BMOD01000020">
    <property type="protein sequence ID" value="GGJ49668.1"/>
    <property type="molecule type" value="Genomic_DNA"/>
</dbReference>
<dbReference type="SUPFAM" id="SSF54106">
    <property type="entry name" value="LysM domain"/>
    <property type="match status" value="1"/>
</dbReference>
<dbReference type="PROSITE" id="PS51782">
    <property type="entry name" value="LYSM"/>
    <property type="match status" value="1"/>
</dbReference>
<evidence type="ECO:0000259" key="2">
    <source>
        <dbReference type="PROSITE" id="PS50914"/>
    </source>
</evidence>
<feature type="compositionally biased region" description="Polar residues" evidence="1">
    <location>
        <begin position="73"/>
        <end position="92"/>
    </location>
</feature>
<dbReference type="Proteomes" id="UP000632222">
    <property type="component" value="Unassembled WGS sequence"/>
</dbReference>
<gene>
    <name evidence="4" type="ORF">GCM10008938_39550</name>
</gene>
<dbReference type="InterPro" id="IPR007055">
    <property type="entry name" value="BON_dom"/>
</dbReference>
<dbReference type="PANTHER" id="PTHR34606:SF15">
    <property type="entry name" value="BON DOMAIN-CONTAINING PROTEIN"/>
    <property type="match status" value="1"/>
</dbReference>
<protein>
    <recommendedName>
        <fullName evidence="6">BON domain-containing protein</fullName>
    </recommendedName>
</protein>
<dbReference type="InterPro" id="IPR014004">
    <property type="entry name" value="Transpt-assoc_nodulatn_dom_bac"/>
</dbReference>
<evidence type="ECO:0008006" key="6">
    <source>
        <dbReference type="Google" id="ProtNLM"/>
    </source>
</evidence>
<evidence type="ECO:0000313" key="5">
    <source>
        <dbReference type="Proteomes" id="UP000632222"/>
    </source>
</evidence>
<dbReference type="InterPro" id="IPR051686">
    <property type="entry name" value="Lipoprotein_DolP"/>
</dbReference>
<keyword evidence="5" id="KW-1185">Reference proteome</keyword>
<dbReference type="PROSITE" id="PS50914">
    <property type="entry name" value="BON"/>
    <property type="match status" value="2"/>
</dbReference>
<dbReference type="Gene3D" id="3.30.1340.30">
    <property type="match status" value="1"/>
</dbReference>
<proteinExistence type="predicted"/>
<dbReference type="Pfam" id="PF04972">
    <property type="entry name" value="BON"/>
    <property type="match status" value="2"/>
</dbReference>
<organism evidence="4 5">
    <name type="scientific">Deinococcus roseus</name>
    <dbReference type="NCBI Taxonomy" id="392414"/>
    <lineage>
        <taxon>Bacteria</taxon>
        <taxon>Thermotogati</taxon>
        <taxon>Deinococcota</taxon>
        <taxon>Deinococci</taxon>
        <taxon>Deinococcales</taxon>
        <taxon>Deinococcaceae</taxon>
        <taxon>Deinococcus</taxon>
    </lineage>
</organism>
<dbReference type="RefSeq" id="WP_189005722.1">
    <property type="nucleotide sequence ID" value="NZ_BMOD01000020.1"/>
</dbReference>
<evidence type="ECO:0000313" key="4">
    <source>
        <dbReference type="EMBL" id="GGJ49668.1"/>
    </source>
</evidence>
<dbReference type="PANTHER" id="PTHR34606">
    <property type="entry name" value="BON DOMAIN-CONTAINING PROTEIN"/>
    <property type="match status" value="1"/>
</dbReference>
<feature type="region of interest" description="Disordered" evidence="1">
    <location>
        <begin position="73"/>
        <end position="99"/>
    </location>
</feature>
<reference evidence="5" key="1">
    <citation type="journal article" date="2019" name="Int. J. Syst. Evol. Microbiol.">
        <title>The Global Catalogue of Microorganisms (GCM) 10K type strain sequencing project: providing services to taxonomists for standard genome sequencing and annotation.</title>
        <authorList>
            <consortium name="The Broad Institute Genomics Platform"/>
            <consortium name="The Broad Institute Genome Sequencing Center for Infectious Disease"/>
            <person name="Wu L."/>
            <person name="Ma J."/>
        </authorList>
    </citation>
    <scope>NUCLEOTIDE SEQUENCE [LARGE SCALE GENOMIC DNA]</scope>
    <source>
        <strain evidence="5">JCM 14370</strain>
    </source>
</reference>
<dbReference type="InterPro" id="IPR018392">
    <property type="entry name" value="LysM"/>
</dbReference>
<sequence length="255" mass="27825">MWPFGKSTADRVKEAFEQQELLKNLDLKVEERGGTVTVSGEVPNPRYPTLIKVVAEGIKGVSQVDVSQVHSTQVATSTDTRASQHVPSQNTSQQGDGGLDDLQQVIQTSQIAKAVLRNLEANAELKDDPIDVLQTGRSVILRGAVDSQHEYNLAEKIAQETDGVASVDASGLKIVEQAKQQYRDAQASSKQSKPAQGHVNQPDEWYTVQSGDTLSEIAQRFYGDASRDSYMKIARANGISDPDLIRAGQKLQIPR</sequence>
<feature type="domain" description="LysM" evidence="3">
    <location>
        <begin position="204"/>
        <end position="253"/>
    </location>
</feature>
<feature type="domain" description="BON" evidence="2">
    <location>
        <begin position="4"/>
        <end position="73"/>
    </location>
</feature>
<dbReference type="Gene3D" id="3.10.350.10">
    <property type="entry name" value="LysM domain"/>
    <property type="match status" value="1"/>
</dbReference>
<feature type="region of interest" description="Disordered" evidence="1">
    <location>
        <begin position="183"/>
        <end position="203"/>
    </location>
</feature>